<organism evidence="11 12">
    <name type="scientific">Cupriavidus pampae</name>
    <dbReference type="NCBI Taxonomy" id="659251"/>
    <lineage>
        <taxon>Bacteria</taxon>
        <taxon>Pseudomonadati</taxon>
        <taxon>Pseudomonadota</taxon>
        <taxon>Betaproteobacteria</taxon>
        <taxon>Burkholderiales</taxon>
        <taxon>Burkholderiaceae</taxon>
        <taxon>Cupriavidus</taxon>
    </lineage>
</organism>
<dbReference type="EC" id="2.5.1.17" evidence="3 8"/>
<dbReference type="RefSeq" id="WP_223991856.1">
    <property type="nucleotide sequence ID" value="NZ_CAJZAG010000008.1"/>
</dbReference>
<dbReference type="NCBIfam" id="NF004637">
    <property type="entry name" value="PRK05986.1"/>
    <property type="match status" value="1"/>
</dbReference>
<keyword evidence="8" id="KW-0169">Cobalamin biosynthesis</keyword>
<dbReference type="CDD" id="cd00561">
    <property type="entry name" value="CobA_ACA"/>
    <property type="match status" value="1"/>
</dbReference>
<feature type="compositionally biased region" description="Basic and acidic residues" evidence="9">
    <location>
        <begin position="14"/>
        <end position="31"/>
    </location>
</feature>
<keyword evidence="8 11" id="KW-0808">Transferase</keyword>
<dbReference type="InterPro" id="IPR027417">
    <property type="entry name" value="P-loop_NTPase"/>
</dbReference>
<evidence type="ECO:0000256" key="8">
    <source>
        <dbReference type="PIRNR" id="PIRNR015617"/>
    </source>
</evidence>
<dbReference type="NCBIfam" id="TIGR00708">
    <property type="entry name" value="cobA"/>
    <property type="match status" value="1"/>
</dbReference>
<comment type="function">
    <text evidence="5 8">Required for both de novo synthesis of the corrin ring for the assimilation of exogenous corrinoids. Participates in the adenosylation of a variety of incomplete and complete corrinoids.</text>
</comment>
<keyword evidence="8" id="KW-0547">Nucleotide-binding</keyword>
<feature type="region of interest" description="Disordered" evidence="9">
    <location>
        <begin position="1"/>
        <end position="31"/>
    </location>
</feature>
<evidence type="ECO:0000256" key="6">
    <source>
        <dbReference type="ARBA" id="ARBA00048555"/>
    </source>
</evidence>
<evidence type="ECO:0000256" key="2">
    <source>
        <dbReference type="ARBA" id="ARBA00007487"/>
    </source>
</evidence>
<name>A0ABM8XG83_9BURK</name>
<protein>
    <recommendedName>
        <fullName evidence="3 8">Corrinoid adenosyltransferase</fullName>
        <ecNumber evidence="3 8">2.5.1.17</ecNumber>
    </recommendedName>
    <alternativeName>
        <fullName evidence="8">Cob(II)alamin adenosyltransferase</fullName>
    </alternativeName>
    <alternativeName>
        <fullName evidence="8">Cob(II)yrinic acid a,c-diamide adenosyltransferase</fullName>
    </alternativeName>
</protein>
<accession>A0ABM8XG83</accession>
<feature type="domain" description="Cob(I)alamin adenosyltransferase N-terminal" evidence="10">
    <location>
        <begin position="18"/>
        <end position="39"/>
    </location>
</feature>
<dbReference type="PANTHER" id="PTHR46638:SF1">
    <property type="entry name" value="CORRINOID ADENOSYLTRANSFERASE"/>
    <property type="match status" value="1"/>
</dbReference>
<gene>
    <name evidence="11" type="primary">cobO_2</name>
    <name evidence="11" type="ORF">LMG32289_04284</name>
</gene>
<feature type="compositionally biased region" description="Polar residues" evidence="9">
    <location>
        <begin position="1"/>
        <end position="10"/>
    </location>
</feature>
<keyword evidence="8" id="KW-0067">ATP-binding</keyword>
<evidence type="ECO:0000259" key="10">
    <source>
        <dbReference type="Pfam" id="PF12557"/>
    </source>
</evidence>
<dbReference type="PIRSF" id="PIRSF015617">
    <property type="entry name" value="Adensltrnsf_CobA"/>
    <property type="match status" value="1"/>
</dbReference>
<comment type="similarity">
    <text evidence="2 8">Belongs to the Cob(I)alamin adenosyltransferase family.</text>
</comment>
<dbReference type="Pfam" id="PF02572">
    <property type="entry name" value="CobA_CobO_BtuR"/>
    <property type="match status" value="1"/>
</dbReference>
<evidence type="ECO:0000256" key="5">
    <source>
        <dbReference type="ARBA" id="ARBA00024929"/>
    </source>
</evidence>
<comment type="subcellular location">
    <subcellularLocation>
        <location evidence="8">Cytoplasm</location>
    </subcellularLocation>
</comment>
<evidence type="ECO:0000256" key="4">
    <source>
        <dbReference type="ARBA" id="ARBA00023244"/>
    </source>
</evidence>
<comment type="catalytic activity">
    <reaction evidence="7 8">
        <text>2 cob(II)alamin + reduced [electron-transfer flavoprotein] + 2 ATP = 2 adenosylcob(III)alamin + 2 triphosphate + oxidized [electron-transfer flavoprotein] + 3 H(+)</text>
        <dbReference type="Rhea" id="RHEA:28671"/>
        <dbReference type="Rhea" id="RHEA-COMP:10685"/>
        <dbReference type="Rhea" id="RHEA-COMP:10686"/>
        <dbReference type="ChEBI" id="CHEBI:15378"/>
        <dbReference type="ChEBI" id="CHEBI:16304"/>
        <dbReference type="ChEBI" id="CHEBI:18036"/>
        <dbReference type="ChEBI" id="CHEBI:18408"/>
        <dbReference type="ChEBI" id="CHEBI:30616"/>
        <dbReference type="ChEBI" id="CHEBI:57692"/>
        <dbReference type="ChEBI" id="CHEBI:58307"/>
        <dbReference type="EC" id="2.5.1.17"/>
    </reaction>
</comment>
<reference evidence="11 12" key="1">
    <citation type="submission" date="2021-08" db="EMBL/GenBank/DDBJ databases">
        <authorList>
            <person name="Peeters C."/>
        </authorList>
    </citation>
    <scope>NUCLEOTIDE SEQUENCE [LARGE SCALE GENOMIC DNA]</scope>
    <source>
        <strain evidence="11 12">LMG 32289</strain>
    </source>
</reference>
<evidence type="ECO:0000313" key="11">
    <source>
        <dbReference type="EMBL" id="CAG9179160.1"/>
    </source>
</evidence>
<proteinExistence type="inferred from homology"/>
<sequence>MTTTEENTGTPADKGGDDSRDERHKVRMERKKDVVDQKIAAAQIERGVIVITTGNGKGKSSSGFGMVVRAMGHGMKTAVVQFIKGAIPSGEEQFLRRFPDECAFHVMGEGYTWETQDRARDVAKAEAAWELARGLLSDPSVALVLLDELNIALKLHYLDVDRVIADLRARPPMQHVVITGRGAPQALIDAADTVTDMTLVKHAFKQGVKAQRGVEM</sequence>
<evidence type="ECO:0000256" key="7">
    <source>
        <dbReference type="ARBA" id="ARBA00048692"/>
    </source>
</evidence>
<dbReference type="GO" id="GO:0008817">
    <property type="term" value="F:corrinoid adenosyltransferase activity"/>
    <property type="evidence" value="ECO:0007669"/>
    <property type="project" value="UniProtKB-EC"/>
</dbReference>
<comment type="caution">
    <text evidence="11">The sequence shown here is derived from an EMBL/GenBank/DDBJ whole genome shotgun (WGS) entry which is preliminary data.</text>
</comment>
<dbReference type="SUPFAM" id="SSF52540">
    <property type="entry name" value="P-loop containing nucleoside triphosphate hydrolases"/>
    <property type="match status" value="1"/>
</dbReference>
<evidence type="ECO:0000256" key="9">
    <source>
        <dbReference type="SAM" id="MobiDB-lite"/>
    </source>
</evidence>
<dbReference type="Proteomes" id="UP000706525">
    <property type="component" value="Unassembled WGS sequence"/>
</dbReference>
<keyword evidence="12" id="KW-1185">Reference proteome</keyword>
<dbReference type="InterPro" id="IPR025826">
    <property type="entry name" value="Co_AT_N_dom"/>
</dbReference>
<dbReference type="InterPro" id="IPR003724">
    <property type="entry name" value="CblAdoTrfase_CobA"/>
</dbReference>
<evidence type="ECO:0000256" key="3">
    <source>
        <dbReference type="ARBA" id="ARBA00012454"/>
    </source>
</evidence>
<evidence type="ECO:0000256" key="1">
    <source>
        <dbReference type="ARBA" id="ARBA00005121"/>
    </source>
</evidence>
<dbReference type="Gene3D" id="3.40.50.300">
    <property type="entry name" value="P-loop containing nucleotide triphosphate hydrolases"/>
    <property type="match status" value="1"/>
</dbReference>
<dbReference type="Pfam" id="PF12557">
    <property type="entry name" value="Co_AT_N"/>
    <property type="match status" value="1"/>
</dbReference>
<comment type="catalytic activity">
    <reaction evidence="6 8">
        <text>2 cob(II)yrinate a,c diamide + reduced [electron-transfer flavoprotein] + 2 ATP = 2 adenosylcob(III)yrinate a,c-diamide + 2 triphosphate + oxidized [electron-transfer flavoprotein] + 3 H(+)</text>
        <dbReference type="Rhea" id="RHEA:11528"/>
        <dbReference type="Rhea" id="RHEA-COMP:10685"/>
        <dbReference type="Rhea" id="RHEA-COMP:10686"/>
        <dbReference type="ChEBI" id="CHEBI:15378"/>
        <dbReference type="ChEBI" id="CHEBI:18036"/>
        <dbReference type="ChEBI" id="CHEBI:30616"/>
        <dbReference type="ChEBI" id="CHEBI:57692"/>
        <dbReference type="ChEBI" id="CHEBI:58307"/>
        <dbReference type="ChEBI" id="CHEBI:58503"/>
        <dbReference type="ChEBI" id="CHEBI:58537"/>
        <dbReference type="EC" id="2.5.1.17"/>
    </reaction>
</comment>
<evidence type="ECO:0000313" key="12">
    <source>
        <dbReference type="Proteomes" id="UP000706525"/>
    </source>
</evidence>
<dbReference type="EMBL" id="CAJZAG010000008">
    <property type="protein sequence ID" value="CAG9179160.1"/>
    <property type="molecule type" value="Genomic_DNA"/>
</dbReference>
<comment type="pathway">
    <text evidence="1 8">Cofactor biosynthesis; adenosylcobalamin biosynthesis; adenosylcobalamin from cob(II)yrinate a,c-diamide: step 2/7.</text>
</comment>
<dbReference type="PANTHER" id="PTHR46638">
    <property type="entry name" value="CORRINOID ADENOSYLTRANSFERASE"/>
    <property type="match status" value="1"/>
</dbReference>
<keyword evidence="4 8" id="KW-0627">Porphyrin biosynthesis</keyword>
<keyword evidence="8" id="KW-0963">Cytoplasm</keyword>